<reference evidence="7 8" key="1">
    <citation type="submission" date="2016-10" db="EMBL/GenBank/DDBJ databases">
        <authorList>
            <person name="de Groot N.N."/>
        </authorList>
    </citation>
    <scope>NUCLEOTIDE SEQUENCE [LARGE SCALE GENOMIC DNA]</scope>
    <source>
        <strain evidence="7 8">DSM 22187</strain>
    </source>
</reference>
<dbReference type="InterPro" id="IPR022642">
    <property type="entry name" value="CheR_C"/>
</dbReference>
<dbReference type="PANTHER" id="PTHR24422:SF10">
    <property type="entry name" value="CHEMOTAXIS PROTEIN METHYLTRANSFERASE 2"/>
    <property type="match status" value="1"/>
</dbReference>
<keyword evidence="3 7" id="KW-0489">Methyltransferase</keyword>
<evidence type="ECO:0000256" key="5">
    <source>
        <dbReference type="ARBA" id="ARBA00022691"/>
    </source>
</evidence>
<dbReference type="STRING" id="1073996.SAMN05444271_101131"/>
<dbReference type="SMART" id="SM00138">
    <property type="entry name" value="MeTrc"/>
    <property type="match status" value="1"/>
</dbReference>
<evidence type="ECO:0000256" key="4">
    <source>
        <dbReference type="ARBA" id="ARBA00022679"/>
    </source>
</evidence>
<dbReference type="EC" id="2.1.1.80" evidence="2"/>
<dbReference type="EMBL" id="FNYR01000001">
    <property type="protein sequence ID" value="SEI48266.1"/>
    <property type="molecule type" value="Genomic_DNA"/>
</dbReference>
<dbReference type="InterPro" id="IPR050903">
    <property type="entry name" value="Bact_Chemotaxis_MeTrfase"/>
</dbReference>
<dbReference type="GO" id="GO:0008983">
    <property type="term" value="F:protein-glutamate O-methyltransferase activity"/>
    <property type="evidence" value="ECO:0007669"/>
    <property type="project" value="UniProtKB-EC"/>
</dbReference>
<dbReference type="Proteomes" id="UP000198888">
    <property type="component" value="Unassembled WGS sequence"/>
</dbReference>
<dbReference type="Gene3D" id="3.40.50.150">
    <property type="entry name" value="Vaccinia Virus protein VP39"/>
    <property type="match status" value="1"/>
</dbReference>
<dbReference type="PROSITE" id="PS50123">
    <property type="entry name" value="CHER"/>
    <property type="match status" value="1"/>
</dbReference>
<dbReference type="SUPFAM" id="SSF53335">
    <property type="entry name" value="S-adenosyl-L-methionine-dependent methyltransferases"/>
    <property type="match status" value="1"/>
</dbReference>
<keyword evidence="5" id="KW-0949">S-adenosyl-L-methionine</keyword>
<dbReference type="AlphaFoldDB" id="A0A1H6R1H2"/>
<evidence type="ECO:0000259" key="6">
    <source>
        <dbReference type="PROSITE" id="PS50123"/>
    </source>
</evidence>
<comment type="catalytic activity">
    <reaction evidence="1">
        <text>L-glutamyl-[protein] + S-adenosyl-L-methionine = [protein]-L-glutamate 5-O-methyl ester + S-adenosyl-L-homocysteine</text>
        <dbReference type="Rhea" id="RHEA:24452"/>
        <dbReference type="Rhea" id="RHEA-COMP:10208"/>
        <dbReference type="Rhea" id="RHEA-COMP:10311"/>
        <dbReference type="ChEBI" id="CHEBI:29973"/>
        <dbReference type="ChEBI" id="CHEBI:57856"/>
        <dbReference type="ChEBI" id="CHEBI:59789"/>
        <dbReference type="ChEBI" id="CHEBI:82795"/>
        <dbReference type="EC" id="2.1.1.80"/>
    </reaction>
</comment>
<dbReference type="GO" id="GO:0032259">
    <property type="term" value="P:methylation"/>
    <property type="evidence" value="ECO:0007669"/>
    <property type="project" value="UniProtKB-KW"/>
</dbReference>
<name>A0A1H6R1H2_9EURY</name>
<dbReference type="InterPro" id="IPR022641">
    <property type="entry name" value="CheR_N"/>
</dbReference>
<sequence>MSNTTDNAGFMRVVRHIQDEVDFEPEYYNEAYLNRRISARMRRQDVEEYDDYLSVLQNDPSEKESLMDSLTINVTNFFRNGKMWEELRPVLQELTENNRSVKAWSAPCADGREPYSMYMLAIDDRKIDESRLSVLGTDISDEALESARKGMYNTTRTTDIGEELSLLDHPERYVDVEDNEFTVKPEIRRQIDFERHDLVQDGPKRNYDLIFCRNLLIYIDSEYKLPVFDTLTDSLNEGGYLVVGMTETVPQEIRGDFEPVSKRCRIYKYTPEHT</sequence>
<dbReference type="InterPro" id="IPR036804">
    <property type="entry name" value="CheR_N_sf"/>
</dbReference>
<dbReference type="Pfam" id="PF01739">
    <property type="entry name" value="CheR"/>
    <property type="match status" value="1"/>
</dbReference>
<accession>A0A1H6R1H2</accession>
<dbReference type="OrthoDB" id="10657at2157"/>
<dbReference type="GeneID" id="35002621"/>
<dbReference type="KEGG" id="hae:halTADL_1835"/>
<dbReference type="RefSeq" id="WP_089670636.1">
    <property type="nucleotide sequence ID" value="NZ_CP024845.1"/>
</dbReference>
<protein>
    <recommendedName>
        <fullName evidence="2">protein-glutamate O-methyltransferase</fullName>
        <ecNumber evidence="2">2.1.1.80</ecNumber>
    </recommendedName>
</protein>
<organism evidence="7 8">
    <name type="scientific">Halohasta litchfieldiae</name>
    <dbReference type="NCBI Taxonomy" id="1073996"/>
    <lineage>
        <taxon>Archaea</taxon>
        <taxon>Methanobacteriati</taxon>
        <taxon>Methanobacteriota</taxon>
        <taxon>Stenosarchaea group</taxon>
        <taxon>Halobacteria</taxon>
        <taxon>Halobacteriales</taxon>
        <taxon>Haloferacaceae</taxon>
        <taxon>Halohasta</taxon>
    </lineage>
</organism>
<keyword evidence="8" id="KW-1185">Reference proteome</keyword>
<dbReference type="SUPFAM" id="SSF47757">
    <property type="entry name" value="Chemotaxis receptor methyltransferase CheR, N-terminal domain"/>
    <property type="match status" value="1"/>
</dbReference>
<evidence type="ECO:0000256" key="2">
    <source>
        <dbReference type="ARBA" id="ARBA00012534"/>
    </source>
</evidence>
<evidence type="ECO:0000313" key="8">
    <source>
        <dbReference type="Proteomes" id="UP000198888"/>
    </source>
</evidence>
<accession>A0A2H4Q2R1</accession>
<evidence type="ECO:0000256" key="3">
    <source>
        <dbReference type="ARBA" id="ARBA00022603"/>
    </source>
</evidence>
<dbReference type="InterPro" id="IPR000780">
    <property type="entry name" value="CheR_MeTrfase"/>
</dbReference>
<keyword evidence="4 7" id="KW-0808">Transferase</keyword>
<dbReference type="Gene3D" id="1.10.155.10">
    <property type="entry name" value="Chemotaxis receptor methyltransferase CheR, N-terminal domain"/>
    <property type="match status" value="1"/>
</dbReference>
<feature type="domain" description="CheR-type methyltransferase" evidence="6">
    <location>
        <begin position="1"/>
        <end position="258"/>
    </location>
</feature>
<evidence type="ECO:0000256" key="1">
    <source>
        <dbReference type="ARBA" id="ARBA00001541"/>
    </source>
</evidence>
<dbReference type="PANTHER" id="PTHR24422">
    <property type="entry name" value="CHEMOTAXIS PROTEIN METHYLTRANSFERASE"/>
    <property type="match status" value="1"/>
</dbReference>
<evidence type="ECO:0000313" key="7">
    <source>
        <dbReference type="EMBL" id="SEI48266.1"/>
    </source>
</evidence>
<proteinExistence type="predicted"/>
<dbReference type="InterPro" id="IPR029063">
    <property type="entry name" value="SAM-dependent_MTases_sf"/>
</dbReference>
<dbReference type="PRINTS" id="PR00996">
    <property type="entry name" value="CHERMTFRASE"/>
</dbReference>
<dbReference type="Pfam" id="PF03705">
    <property type="entry name" value="CheR_N"/>
    <property type="match status" value="1"/>
</dbReference>
<gene>
    <name evidence="7" type="ORF">SAMN05444271_101131</name>
</gene>